<evidence type="ECO:0000313" key="2">
    <source>
        <dbReference type="Proteomes" id="UP000007257"/>
    </source>
</evidence>
<evidence type="ECO:0000313" key="1">
    <source>
        <dbReference type="EMBL" id="ADW71642.1"/>
    </source>
</evidence>
<reference evidence="2" key="1">
    <citation type="submission" date="2011-01" db="EMBL/GenBank/DDBJ databases">
        <title>Complete sequence of chromosome of Rahnella sp. Y9602.</title>
        <authorList>
            <consortium name="US DOE Joint Genome Institute"/>
            <person name="Lucas S."/>
            <person name="Copeland A."/>
            <person name="Lapidus A."/>
            <person name="Cheng J.-F."/>
            <person name="Goodwin L."/>
            <person name="Pitluck S."/>
            <person name="Lu M."/>
            <person name="Detter J.C."/>
            <person name="Han C."/>
            <person name="Tapia R."/>
            <person name="Land M."/>
            <person name="Hauser L."/>
            <person name="Kyrpides N."/>
            <person name="Ivanova N."/>
            <person name="Ovchinnikova G."/>
            <person name="Pagani I."/>
            <person name="Sobecky P.A."/>
            <person name="Martinez R.J."/>
            <person name="Woyke T."/>
        </authorList>
    </citation>
    <scope>NUCLEOTIDE SEQUENCE [LARGE SCALE GENOMIC DNA]</scope>
    <source>
        <strain evidence="2">Y9602</strain>
    </source>
</reference>
<protein>
    <submittedName>
        <fullName evidence="1">Uncharacterized protein</fullName>
    </submittedName>
</protein>
<accession>A0A0H3F4G4</accession>
<dbReference type="EMBL" id="CP002505">
    <property type="protein sequence ID" value="ADW71642.1"/>
    <property type="molecule type" value="Genomic_DNA"/>
</dbReference>
<dbReference type="AlphaFoldDB" id="A0A0H3F4G4"/>
<dbReference type="KEGG" id="rah:Rahaq_0009"/>
<proteinExistence type="predicted"/>
<dbReference type="HOGENOM" id="CLU_3398078_0_0_6"/>
<dbReference type="Proteomes" id="UP000007257">
    <property type="component" value="Chromosome"/>
</dbReference>
<reference evidence="1 2" key="2">
    <citation type="journal article" date="2012" name="J. Bacteriol.">
        <title>Complete Genome Sequence of Rahnella sp. Strain Y9602, a Gammaproteobacterium Isolate from Metal- and Radionuclide-Contaminated Soil.</title>
        <authorList>
            <person name="Martinez R.J."/>
            <person name="Bruce D."/>
            <person name="Detter C."/>
            <person name="Goodwin L.A."/>
            <person name="Han J."/>
            <person name="Han C.S."/>
            <person name="Held B."/>
            <person name="Land M.L."/>
            <person name="Mikhailova N."/>
            <person name="Nolan M."/>
            <person name="Pennacchio L."/>
            <person name="Pitluck S."/>
            <person name="Tapia R."/>
            <person name="Woyke T."/>
            <person name="Sobecky P.A."/>
        </authorList>
    </citation>
    <scope>NUCLEOTIDE SEQUENCE [LARGE SCALE GENOMIC DNA]</scope>
    <source>
        <strain evidence="1 2">Y9602</strain>
    </source>
</reference>
<sequence length="31" mass="3436">MSSSFLDVTVQLPDGEPKLFHFVAVNNDDGR</sequence>
<name>A0A0H3F4G4_RAHSY</name>
<organism evidence="1 2">
    <name type="scientific">Rahnella sp. (strain Y9602)</name>
    <dbReference type="NCBI Taxonomy" id="2703885"/>
    <lineage>
        <taxon>Bacteria</taxon>
        <taxon>Pseudomonadati</taxon>
        <taxon>Pseudomonadota</taxon>
        <taxon>Gammaproteobacteria</taxon>
        <taxon>Enterobacterales</taxon>
        <taxon>Yersiniaceae</taxon>
        <taxon>Rahnella</taxon>
    </lineage>
</organism>
<gene>
    <name evidence="1" type="ordered locus">Rahaq_0009</name>
</gene>